<comment type="caution">
    <text evidence="2">The sequence shown here is derived from an EMBL/GenBank/DDBJ whole genome shotgun (WGS) entry which is preliminary data.</text>
</comment>
<feature type="compositionally biased region" description="Low complexity" evidence="1">
    <location>
        <begin position="87"/>
        <end position="100"/>
    </location>
</feature>
<dbReference type="AlphaFoldDB" id="A0A540MJE4"/>
<gene>
    <name evidence="2" type="ORF">C1H46_015548</name>
</gene>
<dbReference type="Proteomes" id="UP000315295">
    <property type="component" value="Unassembled WGS sequence"/>
</dbReference>
<reference evidence="2 3" key="1">
    <citation type="journal article" date="2019" name="G3 (Bethesda)">
        <title>Sequencing of a Wild Apple (Malus baccata) Genome Unravels the Differences Between Cultivated and Wild Apple Species Regarding Disease Resistance and Cold Tolerance.</title>
        <authorList>
            <person name="Chen X."/>
        </authorList>
    </citation>
    <scope>NUCLEOTIDE SEQUENCE [LARGE SCALE GENOMIC DNA]</scope>
    <source>
        <strain evidence="3">cv. Shandingzi</strain>
        <tissue evidence="2">Leaves</tissue>
    </source>
</reference>
<feature type="region of interest" description="Disordered" evidence="1">
    <location>
        <begin position="162"/>
        <end position="182"/>
    </location>
</feature>
<dbReference type="InterPro" id="IPR016024">
    <property type="entry name" value="ARM-type_fold"/>
</dbReference>
<dbReference type="PANTHER" id="PTHR35761">
    <property type="entry name" value="ATR INTERACTING PROTEIN"/>
    <property type="match status" value="1"/>
</dbReference>
<evidence type="ECO:0000256" key="1">
    <source>
        <dbReference type="SAM" id="MobiDB-lite"/>
    </source>
</evidence>
<dbReference type="STRING" id="106549.A0A540MJE4"/>
<feature type="region of interest" description="Disordered" evidence="1">
    <location>
        <begin position="1"/>
        <end position="119"/>
    </location>
</feature>
<protein>
    <submittedName>
        <fullName evidence="2">Uncharacterized protein</fullName>
    </submittedName>
</protein>
<feature type="compositionally biased region" description="Polar residues" evidence="1">
    <location>
        <begin position="217"/>
        <end position="240"/>
    </location>
</feature>
<dbReference type="GO" id="GO:0006974">
    <property type="term" value="P:DNA damage response"/>
    <property type="evidence" value="ECO:0007669"/>
    <property type="project" value="InterPro"/>
</dbReference>
<keyword evidence="3" id="KW-1185">Reference proteome</keyword>
<dbReference type="PANTHER" id="PTHR35761:SF1">
    <property type="entry name" value="PROTEIN SENSITIVE TO UV 2"/>
    <property type="match status" value="1"/>
</dbReference>
<evidence type="ECO:0000313" key="3">
    <source>
        <dbReference type="Proteomes" id="UP000315295"/>
    </source>
</evidence>
<organism evidence="2 3">
    <name type="scientific">Malus baccata</name>
    <name type="common">Siberian crab apple</name>
    <name type="synonym">Pyrus baccata</name>
    <dbReference type="NCBI Taxonomy" id="106549"/>
    <lineage>
        <taxon>Eukaryota</taxon>
        <taxon>Viridiplantae</taxon>
        <taxon>Streptophyta</taxon>
        <taxon>Embryophyta</taxon>
        <taxon>Tracheophyta</taxon>
        <taxon>Spermatophyta</taxon>
        <taxon>Magnoliopsida</taxon>
        <taxon>eudicotyledons</taxon>
        <taxon>Gunneridae</taxon>
        <taxon>Pentapetalae</taxon>
        <taxon>rosids</taxon>
        <taxon>fabids</taxon>
        <taxon>Rosales</taxon>
        <taxon>Rosaceae</taxon>
        <taxon>Amygdaloideae</taxon>
        <taxon>Maleae</taxon>
        <taxon>Malus</taxon>
    </lineage>
</organism>
<dbReference type="InterPro" id="IPR044952">
    <property type="entry name" value="SUV2"/>
</dbReference>
<dbReference type="SUPFAM" id="SSF48371">
    <property type="entry name" value="ARM repeat"/>
    <property type="match status" value="1"/>
</dbReference>
<feature type="region of interest" description="Disordered" evidence="1">
    <location>
        <begin position="215"/>
        <end position="240"/>
    </location>
</feature>
<proteinExistence type="predicted"/>
<accession>A0A540MJE4</accession>
<feature type="compositionally biased region" description="Acidic residues" evidence="1">
    <location>
        <begin position="1"/>
        <end position="11"/>
    </location>
</feature>
<dbReference type="EMBL" id="VIEB01000246">
    <property type="protein sequence ID" value="TQD98905.1"/>
    <property type="molecule type" value="Genomic_DNA"/>
</dbReference>
<name>A0A540MJE4_MALBA</name>
<evidence type="ECO:0000313" key="2">
    <source>
        <dbReference type="EMBL" id="TQD98905.1"/>
    </source>
</evidence>
<sequence>MNQLDDDDDWDLIFTEQAVQVAQVQERAYSTQQQHPPPPHHHHTPQHSFSEPSQYHHHQQEPPPPPSYSNPVRPISYSPPRELTQRTTTTTTNALAISLSPSPPSSALPPSASRPELDREKELEIDRLKEELGRVSKQLLHLEQECFELRKEKDKHHKFVSSMTEKKEAGARNSDSSNLSGGIKESGDVLVNHKDSRQFQNALCLSGQPGSRIDIGASTSKATRVQTDETSASARQNPNDDLSKKLLSIWGSSNDSNEQELGRNVISNLLMDCQTDFLFLFGCIGINRMDKLGEDSSSIAASQYHLHMSHTPEAAKVSHLYSVLTKAKNGMLKLESLFQPLLNLCSLENFFFGIGYRCSGISTYTACVFEAPGKAGKAFREKCTLLRVNVMVEGLGMKYSYAETQSKNGVWNNGIATWFSNIDWISLFEVILQTTMKNTNQGVRLEAVSVMNMIIMRSNTFLEREKFGQTLVFEILSQLLAKEAGFEARKQAVQLLYMLLNCPKILVKFCSDYKEGKAALAMDDNVGDASGYQKCSMILQGLADCIACCGNSLEELKLRRIAVLLLAFLASSGTSGFEILVSHKLFRDANFLMLILQVLASEVDTEPAVNADQAQIFKERTLLLREALILLNRLVSNPSYSATVLGLLTNSRDMASLTVDVANRLSRKDQICEKFDGMTRQMRESEIVDLARAFKKRVFIYLGDNIQHASSRHQLCSANSGGSAQPPSWKCISTCGR</sequence>